<dbReference type="InterPro" id="IPR037401">
    <property type="entry name" value="SnoaL-like"/>
</dbReference>
<dbReference type="Pfam" id="PF12680">
    <property type="entry name" value="SnoaL_2"/>
    <property type="match status" value="1"/>
</dbReference>
<feature type="domain" description="SnoaL-like" evidence="1">
    <location>
        <begin position="16"/>
        <end position="119"/>
    </location>
</feature>
<dbReference type="SUPFAM" id="SSF54427">
    <property type="entry name" value="NTF2-like"/>
    <property type="match status" value="1"/>
</dbReference>
<dbReference type="EMBL" id="UINC01224323">
    <property type="protein sequence ID" value="SVE53896.1"/>
    <property type="molecule type" value="Genomic_DNA"/>
</dbReference>
<protein>
    <recommendedName>
        <fullName evidence="1">SnoaL-like domain-containing protein</fullName>
    </recommendedName>
</protein>
<evidence type="ECO:0000313" key="2">
    <source>
        <dbReference type="EMBL" id="SVE53896.1"/>
    </source>
</evidence>
<dbReference type="Gene3D" id="3.10.450.50">
    <property type="match status" value="1"/>
</dbReference>
<evidence type="ECO:0000259" key="1">
    <source>
        <dbReference type="Pfam" id="PF12680"/>
    </source>
</evidence>
<reference evidence="2" key="1">
    <citation type="submission" date="2018-05" db="EMBL/GenBank/DDBJ databases">
        <authorList>
            <person name="Lanie J.A."/>
            <person name="Ng W.-L."/>
            <person name="Kazmierczak K.M."/>
            <person name="Andrzejewski T.M."/>
            <person name="Davidsen T.M."/>
            <person name="Wayne K.J."/>
            <person name="Tettelin H."/>
            <person name="Glass J.I."/>
            <person name="Rusch D."/>
            <person name="Podicherti R."/>
            <person name="Tsui H.-C.T."/>
            <person name="Winkler M.E."/>
        </authorList>
    </citation>
    <scope>NUCLEOTIDE SEQUENCE</scope>
</reference>
<dbReference type="InterPro" id="IPR032710">
    <property type="entry name" value="NTF2-like_dom_sf"/>
</dbReference>
<dbReference type="AlphaFoldDB" id="A0A383EAM6"/>
<gene>
    <name evidence="2" type="ORF">METZ01_LOCUS506750</name>
</gene>
<accession>A0A383EAM6</accession>
<organism evidence="2">
    <name type="scientific">marine metagenome</name>
    <dbReference type="NCBI Taxonomy" id="408172"/>
    <lineage>
        <taxon>unclassified sequences</taxon>
        <taxon>metagenomes</taxon>
        <taxon>ecological metagenomes</taxon>
    </lineage>
</organism>
<proteinExistence type="predicted"/>
<name>A0A383EAM6_9ZZZZ</name>
<sequence length="141" mass="16168">MELTKHKEKIKEIIVGFFKAVNEGDSEKVLGVYYHNEIRYWIPGNSVIAGFHDLESLGRVGFELLKAFPKGLKIEVESILIDGLCASVTATGRAEFADGVQYDNEYHYFFRFEGEKIIEAREYMDTQKSVEMVIHANEIQE</sequence>